<evidence type="ECO:0000313" key="3">
    <source>
        <dbReference type="EMBL" id="KAJ7365569.1"/>
    </source>
</evidence>
<reference evidence="3" key="1">
    <citation type="submission" date="2023-01" db="EMBL/GenBank/DDBJ databases">
        <title>Genome assembly of the deep-sea coral Lophelia pertusa.</title>
        <authorList>
            <person name="Herrera S."/>
            <person name="Cordes E."/>
        </authorList>
    </citation>
    <scope>NUCLEOTIDE SEQUENCE</scope>
    <source>
        <strain evidence="3">USNM1676648</strain>
        <tissue evidence="3">Polyp</tissue>
    </source>
</reference>
<keyword evidence="1" id="KW-0687">Ribonucleoprotein</keyword>
<keyword evidence="1 3" id="KW-0689">Ribosomal protein</keyword>
<protein>
    <submittedName>
        <fullName evidence="3">28S ribosomal protein S5, mitochondrial</fullName>
    </submittedName>
</protein>
<name>A0A9W9YU29_9CNID</name>
<evidence type="ECO:0000256" key="1">
    <source>
        <dbReference type="PROSITE-ProRule" id="PRU00268"/>
    </source>
</evidence>
<proteinExistence type="predicted"/>
<dbReference type="InterPro" id="IPR013810">
    <property type="entry name" value="Ribosomal_uS5_N"/>
</dbReference>
<dbReference type="PANTHER" id="PTHR48277:SF1">
    <property type="entry name" value="MITOCHONDRIAL RIBOSOMAL PROTEIN S5"/>
    <property type="match status" value="1"/>
</dbReference>
<keyword evidence="4" id="KW-1185">Reference proteome</keyword>
<dbReference type="GO" id="GO:1990904">
    <property type="term" value="C:ribonucleoprotein complex"/>
    <property type="evidence" value="ECO:0007669"/>
    <property type="project" value="UniProtKB-UniRule"/>
</dbReference>
<feature type="domain" description="S5 DRBM" evidence="2">
    <location>
        <begin position="152"/>
        <end position="197"/>
    </location>
</feature>
<dbReference type="GO" id="GO:0003735">
    <property type="term" value="F:structural constituent of ribosome"/>
    <property type="evidence" value="ECO:0007669"/>
    <property type="project" value="UniProtKB-UniRule"/>
</dbReference>
<dbReference type="PROSITE" id="PS50881">
    <property type="entry name" value="S5_DSRBD"/>
    <property type="match status" value="1"/>
</dbReference>
<evidence type="ECO:0000313" key="4">
    <source>
        <dbReference type="Proteomes" id="UP001163046"/>
    </source>
</evidence>
<gene>
    <name evidence="3" type="primary">MRPS5_2</name>
    <name evidence="3" type="ORF">OS493_005684</name>
</gene>
<dbReference type="PANTHER" id="PTHR48277">
    <property type="entry name" value="MITOCHONDRIAL RIBOSOMAL PROTEIN S5"/>
    <property type="match status" value="1"/>
</dbReference>
<dbReference type="EMBL" id="MU827303">
    <property type="protein sequence ID" value="KAJ7365569.1"/>
    <property type="molecule type" value="Genomic_DNA"/>
</dbReference>
<accession>A0A9W9YU29</accession>
<sequence>MCVLFQLGEISISGKNGYLGNIARFNKDSWIVKGLISAQIVQGRNYAASNQGKDKEYEKLWAAVTGGRGTGRGKKKVIVKGVDSELLKFDKAGLKWQGFNAPLRTGAEDPSDHEERPVRVKRTFDRGWTGRSWPGKKCGHPITADGVELTDFTSVVVELRRVSNMTAGGRKKTQRAMVVAGNYNGLQVLVLVKGKRR</sequence>
<dbReference type="InterPro" id="IPR000851">
    <property type="entry name" value="Ribosomal_uS5"/>
</dbReference>
<comment type="caution">
    <text evidence="3">The sequence shown here is derived from an EMBL/GenBank/DDBJ whole genome shotgun (WGS) entry which is preliminary data.</text>
</comment>
<dbReference type="Pfam" id="PF00333">
    <property type="entry name" value="Ribosomal_S5"/>
    <property type="match status" value="1"/>
</dbReference>
<dbReference type="GO" id="GO:0003723">
    <property type="term" value="F:RNA binding"/>
    <property type="evidence" value="ECO:0007669"/>
    <property type="project" value="InterPro"/>
</dbReference>
<organism evidence="3 4">
    <name type="scientific">Desmophyllum pertusum</name>
    <dbReference type="NCBI Taxonomy" id="174260"/>
    <lineage>
        <taxon>Eukaryota</taxon>
        <taxon>Metazoa</taxon>
        <taxon>Cnidaria</taxon>
        <taxon>Anthozoa</taxon>
        <taxon>Hexacorallia</taxon>
        <taxon>Scleractinia</taxon>
        <taxon>Caryophylliina</taxon>
        <taxon>Caryophylliidae</taxon>
        <taxon>Desmophyllum</taxon>
    </lineage>
</organism>
<dbReference type="GO" id="GO:0005840">
    <property type="term" value="C:ribosome"/>
    <property type="evidence" value="ECO:0007669"/>
    <property type="project" value="UniProtKB-KW"/>
</dbReference>
<dbReference type="GO" id="GO:0006412">
    <property type="term" value="P:translation"/>
    <property type="evidence" value="ECO:0007669"/>
    <property type="project" value="InterPro"/>
</dbReference>
<dbReference type="OrthoDB" id="309483at2759"/>
<dbReference type="Proteomes" id="UP001163046">
    <property type="component" value="Unassembled WGS sequence"/>
</dbReference>
<evidence type="ECO:0000259" key="2">
    <source>
        <dbReference type="PROSITE" id="PS50881"/>
    </source>
</evidence>
<dbReference type="SUPFAM" id="SSF54768">
    <property type="entry name" value="dsRNA-binding domain-like"/>
    <property type="match status" value="1"/>
</dbReference>
<dbReference type="Gene3D" id="3.30.160.20">
    <property type="match status" value="1"/>
</dbReference>
<dbReference type="AlphaFoldDB" id="A0A9W9YU29"/>